<protein>
    <submittedName>
        <fullName evidence="2 3">Uncharacterized protein</fullName>
    </submittedName>
</protein>
<keyword evidence="4" id="KW-1185">Reference proteome</keyword>
<evidence type="ECO:0000313" key="4">
    <source>
        <dbReference type="Proteomes" id="UP000008810"/>
    </source>
</evidence>
<sequence>MTPRPYAAPCTPPCRRPTVRRNAAAQPHPERVPGGQATDPHRCQRHAQGLAECSQGQPRGTLKAPPKLVVVDRDASLYFN</sequence>
<accession>A0A2K2D6K8</accession>
<dbReference type="AlphaFoldDB" id="A0A2K2D6K8"/>
<organism evidence="2">
    <name type="scientific">Brachypodium distachyon</name>
    <name type="common">Purple false brome</name>
    <name type="synonym">Trachynia distachya</name>
    <dbReference type="NCBI Taxonomy" id="15368"/>
    <lineage>
        <taxon>Eukaryota</taxon>
        <taxon>Viridiplantae</taxon>
        <taxon>Streptophyta</taxon>
        <taxon>Embryophyta</taxon>
        <taxon>Tracheophyta</taxon>
        <taxon>Spermatophyta</taxon>
        <taxon>Magnoliopsida</taxon>
        <taxon>Liliopsida</taxon>
        <taxon>Poales</taxon>
        <taxon>Poaceae</taxon>
        <taxon>BOP clade</taxon>
        <taxon>Pooideae</taxon>
        <taxon>Stipodae</taxon>
        <taxon>Brachypodieae</taxon>
        <taxon>Brachypodium</taxon>
    </lineage>
</organism>
<reference evidence="3" key="3">
    <citation type="submission" date="2018-08" db="UniProtKB">
        <authorList>
            <consortium name="EnsemblPlants"/>
        </authorList>
    </citation>
    <scope>IDENTIFICATION</scope>
    <source>
        <strain evidence="3">cv. Bd21</strain>
    </source>
</reference>
<dbReference type="InParanoid" id="A0A2K2D6K8"/>
<proteinExistence type="predicted"/>
<evidence type="ECO:0000313" key="2">
    <source>
        <dbReference type="EMBL" id="PNT69907.1"/>
    </source>
</evidence>
<reference evidence="2" key="2">
    <citation type="submission" date="2017-06" db="EMBL/GenBank/DDBJ databases">
        <title>WGS assembly of Brachypodium distachyon.</title>
        <authorList>
            <consortium name="The International Brachypodium Initiative"/>
            <person name="Lucas S."/>
            <person name="Harmon-Smith M."/>
            <person name="Lail K."/>
            <person name="Tice H."/>
            <person name="Grimwood J."/>
            <person name="Bruce D."/>
            <person name="Barry K."/>
            <person name="Shu S."/>
            <person name="Lindquist E."/>
            <person name="Wang M."/>
            <person name="Pitluck S."/>
            <person name="Vogel J.P."/>
            <person name="Garvin D.F."/>
            <person name="Mockler T.C."/>
            <person name="Schmutz J."/>
            <person name="Rokhsar D."/>
            <person name="Bevan M.W."/>
        </authorList>
    </citation>
    <scope>NUCLEOTIDE SEQUENCE</scope>
    <source>
        <strain evidence="2">Bd21</strain>
    </source>
</reference>
<feature type="region of interest" description="Disordered" evidence="1">
    <location>
        <begin position="1"/>
        <end position="67"/>
    </location>
</feature>
<reference evidence="2 3" key="1">
    <citation type="journal article" date="2010" name="Nature">
        <title>Genome sequencing and analysis of the model grass Brachypodium distachyon.</title>
        <authorList>
            <consortium name="International Brachypodium Initiative"/>
        </authorList>
    </citation>
    <scope>NUCLEOTIDE SEQUENCE [LARGE SCALE GENOMIC DNA]</scope>
    <source>
        <strain evidence="2 3">Bd21</strain>
    </source>
</reference>
<dbReference type="Proteomes" id="UP000008810">
    <property type="component" value="Chromosome 2"/>
</dbReference>
<name>A0A2K2D6K8_BRADI</name>
<dbReference type="EnsemblPlants" id="PNT69907">
    <property type="protein sequence ID" value="PNT69907"/>
    <property type="gene ID" value="BRADI_2g02681v3"/>
</dbReference>
<evidence type="ECO:0000313" key="3">
    <source>
        <dbReference type="EnsemblPlants" id="PNT69907"/>
    </source>
</evidence>
<evidence type="ECO:0000256" key="1">
    <source>
        <dbReference type="SAM" id="MobiDB-lite"/>
    </source>
</evidence>
<dbReference type="Gramene" id="PNT69907">
    <property type="protein sequence ID" value="PNT69907"/>
    <property type="gene ID" value="BRADI_2g02681v3"/>
</dbReference>
<dbReference type="EMBL" id="CM000881">
    <property type="protein sequence ID" value="PNT69907.1"/>
    <property type="molecule type" value="Genomic_DNA"/>
</dbReference>
<gene>
    <name evidence="2" type="ORF">BRADI_2g02681v3</name>
</gene>